<dbReference type="EMBL" id="CP065053">
    <property type="protein sequence ID" value="QPI51390.1"/>
    <property type="molecule type" value="Genomic_DNA"/>
</dbReference>
<organism evidence="1 2">
    <name type="scientific">Massilia antarctica</name>
    <dbReference type="NCBI Taxonomy" id="2765360"/>
    <lineage>
        <taxon>Bacteria</taxon>
        <taxon>Pseudomonadati</taxon>
        <taxon>Pseudomonadota</taxon>
        <taxon>Betaproteobacteria</taxon>
        <taxon>Burkholderiales</taxon>
        <taxon>Oxalobacteraceae</taxon>
        <taxon>Telluria group</taxon>
        <taxon>Massilia</taxon>
    </lineage>
</organism>
<name>A0AA48WEW1_9BURK</name>
<evidence type="ECO:0000313" key="2">
    <source>
        <dbReference type="Proteomes" id="UP000662888"/>
    </source>
</evidence>
<protein>
    <submittedName>
        <fullName evidence="1">Uncharacterized protein</fullName>
    </submittedName>
</protein>
<reference evidence="1 2" key="1">
    <citation type="submission" date="2020-11" db="EMBL/GenBank/DDBJ databases">
        <authorList>
            <person name="Sun Q."/>
        </authorList>
    </citation>
    <scope>NUCLEOTIDE SEQUENCE [LARGE SCALE GENOMIC DNA]</scope>
    <source>
        <strain evidence="1 2">P8398</strain>
    </source>
</reference>
<sequence length="149" mass="16781">MIVHDFLRHACVSEIRQAWIDSGEVSRPPIVWIAEHMPVALVDAAHNYPSPVANAWLLNDHGVERRDPQEYVRFMTVHSGYHWARGRPPRGIFSNTGSHPIGLAGFAPIVDTDLVALHFIWGGLWGRGSHYRYDSFANTLVCVADIWVS</sequence>
<keyword evidence="2" id="KW-1185">Reference proteome</keyword>
<dbReference type="Proteomes" id="UP000662888">
    <property type="component" value="Chromosome"/>
</dbReference>
<dbReference type="RefSeq" id="WP_206090990.1">
    <property type="nucleotide sequence ID" value="NZ_CP065053.1"/>
</dbReference>
<gene>
    <name evidence="1" type="ORF">IV454_07690</name>
</gene>
<accession>A0AA48WEW1</accession>
<evidence type="ECO:0000313" key="1">
    <source>
        <dbReference type="EMBL" id="QPI51390.1"/>
    </source>
</evidence>
<proteinExistence type="predicted"/>